<keyword evidence="7" id="KW-0472">Membrane</keyword>
<dbReference type="PROSITE" id="PS50011">
    <property type="entry name" value="PROTEIN_KINASE_DOM"/>
    <property type="match status" value="1"/>
</dbReference>
<dbReference type="SMART" id="SM00220">
    <property type="entry name" value="S_TKc"/>
    <property type="match status" value="1"/>
</dbReference>
<keyword evidence="2" id="KW-0547">Nucleotide-binding</keyword>
<evidence type="ECO:0000256" key="3">
    <source>
        <dbReference type="ARBA" id="ARBA00022777"/>
    </source>
</evidence>
<evidence type="ECO:0000256" key="5">
    <source>
        <dbReference type="ARBA" id="ARBA00038035"/>
    </source>
</evidence>
<reference evidence="10" key="1">
    <citation type="submission" date="2022-11" db="UniProtKB">
        <authorList>
            <consortium name="WormBaseParasite"/>
        </authorList>
    </citation>
    <scope>IDENTIFICATION</scope>
</reference>
<dbReference type="GO" id="GO:0004708">
    <property type="term" value="F:MAP kinase kinase activity"/>
    <property type="evidence" value="ECO:0007669"/>
    <property type="project" value="UniProtKB-EC"/>
</dbReference>
<keyword evidence="1" id="KW-0808">Transferase</keyword>
<feature type="transmembrane region" description="Helical" evidence="7">
    <location>
        <begin position="475"/>
        <end position="495"/>
    </location>
</feature>
<dbReference type="AlphaFoldDB" id="A0A914E9M2"/>
<evidence type="ECO:0000313" key="10">
    <source>
        <dbReference type="WBParaSite" id="ACRNAN_scaffold6695.g15036.t1"/>
    </source>
</evidence>
<keyword evidence="7" id="KW-0812">Transmembrane</keyword>
<dbReference type="Gene3D" id="1.10.510.10">
    <property type="entry name" value="Transferase(Phosphotransferase) domain 1"/>
    <property type="match status" value="1"/>
</dbReference>
<evidence type="ECO:0000313" key="9">
    <source>
        <dbReference type="Proteomes" id="UP000887540"/>
    </source>
</evidence>
<evidence type="ECO:0000256" key="4">
    <source>
        <dbReference type="ARBA" id="ARBA00022840"/>
    </source>
</evidence>
<proteinExistence type="inferred from homology"/>
<dbReference type="EC" id="2.7.12.2" evidence="6"/>
<evidence type="ECO:0000256" key="1">
    <source>
        <dbReference type="ARBA" id="ARBA00022679"/>
    </source>
</evidence>
<dbReference type="PROSITE" id="PS00108">
    <property type="entry name" value="PROTEIN_KINASE_ST"/>
    <property type="match status" value="1"/>
</dbReference>
<evidence type="ECO:0000256" key="7">
    <source>
        <dbReference type="SAM" id="Phobius"/>
    </source>
</evidence>
<dbReference type="GO" id="GO:0051403">
    <property type="term" value="P:stress-activated MAPK cascade"/>
    <property type="evidence" value="ECO:0007669"/>
    <property type="project" value="TreeGrafter"/>
</dbReference>
<dbReference type="InterPro" id="IPR011009">
    <property type="entry name" value="Kinase-like_dom_sf"/>
</dbReference>
<keyword evidence="9" id="KW-1185">Reference proteome</keyword>
<evidence type="ECO:0000256" key="2">
    <source>
        <dbReference type="ARBA" id="ARBA00022741"/>
    </source>
</evidence>
<organism evidence="9 10">
    <name type="scientific">Acrobeloides nanus</name>
    <dbReference type="NCBI Taxonomy" id="290746"/>
    <lineage>
        <taxon>Eukaryota</taxon>
        <taxon>Metazoa</taxon>
        <taxon>Ecdysozoa</taxon>
        <taxon>Nematoda</taxon>
        <taxon>Chromadorea</taxon>
        <taxon>Rhabditida</taxon>
        <taxon>Tylenchina</taxon>
        <taxon>Cephalobomorpha</taxon>
        <taxon>Cephaloboidea</taxon>
        <taxon>Cephalobidae</taxon>
        <taxon>Acrobeloides</taxon>
    </lineage>
</organism>
<evidence type="ECO:0000259" key="8">
    <source>
        <dbReference type="PROSITE" id="PS50011"/>
    </source>
</evidence>
<name>A0A914E9M2_9BILA</name>
<dbReference type="InterPro" id="IPR008271">
    <property type="entry name" value="Ser/Thr_kinase_AS"/>
</dbReference>
<keyword evidence="3" id="KW-0418">Kinase</keyword>
<accession>A0A914E9M2</accession>
<dbReference type="Proteomes" id="UP000887540">
    <property type="component" value="Unplaced"/>
</dbReference>
<keyword evidence="7" id="KW-1133">Transmembrane helix</keyword>
<feature type="domain" description="Protein kinase" evidence="8">
    <location>
        <begin position="127"/>
        <end position="397"/>
    </location>
</feature>
<dbReference type="PANTHER" id="PTHR48013:SF30">
    <property type="entry name" value="STE20-RELATED KINASE ADAPTER PROTEIN STRD-1"/>
    <property type="match status" value="1"/>
</dbReference>
<evidence type="ECO:0000256" key="6">
    <source>
        <dbReference type="ARBA" id="ARBA00038999"/>
    </source>
</evidence>
<dbReference type="GO" id="GO:0005524">
    <property type="term" value="F:ATP binding"/>
    <property type="evidence" value="ECO:0007669"/>
    <property type="project" value="UniProtKB-KW"/>
</dbReference>
<dbReference type="PANTHER" id="PTHR48013">
    <property type="entry name" value="DUAL SPECIFICITY MITOGEN-ACTIVATED PROTEIN KINASE KINASE 5-RELATED"/>
    <property type="match status" value="1"/>
</dbReference>
<dbReference type="InterPro" id="IPR000719">
    <property type="entry name" value="Prot_kinase_dom"/>
</dbReference>
<dbReference type="Pfam" id="PF00069">
    <property type="entry name" value="Pkinase"/>
    <property type="match status" value="1"/>
</dbReference>
<dbReference type="SUPFAM" id="SSF56112">
    <property type="entry name" value="Protein kinase-like (PK-like)"/>
    <property type="match status" value="1"/>
</dbReference>
<keyword evidence="4" id="KW-0067">ATP-binding</keyword>
<dbReference type="WBParaSite" id="ACRNAN_scaffold6695.g15036.t1">
    <property type="protein sequence ID" value="ACRNAN_scaffold6695.g15036.t1"/>
    <property type="gene ID" value="ACRNAN_scaffold6695.g15036"/>
</dbReference>
<protein>
    <recommendedName>
        <fullName evidence="6">mitogen-activated protein kinase kinase</fullName>
        <ecNumber evidence="6">2.7.12.2</ecNumber>
    </recommendedName>
</protein>
<comment type="similarity">
    <text evidence="5">Belongs to the protein kinase superfamily. STE Ser/Thr protein kinase family. MAP kinase kinase subfamily.</text>
</comment>
<sequence length="538" mass="62540">MRTIDFHIEKALYVSISVFQGHCSLQKLTYRRIEMQGRENDGYIEDENSTPEQKCTTNDTQVLLPGPSRVQRPRPTRPFFTKIDITRLEESRRQNLASHSSKISDLVEEDWLAFSEDEKYPFSMDDMAQIKILDHRVSSYYHAPSERKIAIKFFTVRQDEWRNLEKRKREIEINAILKHSKKVVEFYGIARNNGQVLLCMELMDGSLTQLYTMLHRSLGYCPPDLLAYIIVEVLDALIYCDSQVFHENEHKRIAHRDIKPHNILINQKGQVKLADFGEAVFLINNSLTSTFAGTLWYLAPERFDQNEAKDKYRATSSDIWSFAITICEMILGELPYNTKELENTSLSDDFIRYTRVKHCIKSLSPYDIIKRCYDFVLSNENMVDEEKEEYGLILDFLKICFDNRFAEKPYDELKKADLYQKYSEENDYDYVIEGMLNKYGIMFESVADLTLSPKKRSSRTLQFAKNCLFNKVTCYLSIAILILMILLFILSMLVVKDWGSVSPRCTLSCTGYWFCMFSGGGGSCNSPHHCNCSDFALT</sequence>